<keyword evidence="1" id="KW-0472">Membrane</keyword>
<reference evidence="2" key="1">
    <citation type="submission" date="2016-10" db="EMBL/GenBank/DDBJ databases">
        <title>Sequence of Gallionella enrichment culture.</title>
        <authorList>
            <person name="Poehlein A."/>
            <person name="Muehling M."/>
            <person name="Daniel R."/>
        </authorList>
    </citation>
    <scope>NUCLEOTIDE SEQUENCE</scope>
</reference>
<feature type="transmembrane region" description="Helical" evidence="1">
    <location>
        <begin position="27"/>
        <end position="52"/>
    </location>
</feature>
<keyword evidence="1" id="KW-0812">Transmembrane</keyword>
<dbReference type="InterPro" id="IPR019690">
    <property type="entry name" value="DUF2569"/>
</dbReference>
<evidence type="ECO:0000256" key="1">
    <source>
        <dbReference type="SAM" id="Phobius"/>
    </source>
</evidence>
<evidence type="ECO:0000313" key="2">
    <source>
        <dbReference type="EMBL" id="OIQ66505.1"/>
    </source>
</evidence>
<accession>A0A1J5P4L7</accession>
<protein>
    <submittedName>
        <fullName evidence="2">Uncharacterized protein</fullName>
    </submittedName>
</protein>
<keyword evidence="1" id="KW-1133">Transmembrane helix</keyword>
<dbReference type="Pfam" id="PF10754">
    <property type="entry name" value="DUF2569"/>
    <property type="match status" value="1"/>
</dbReference>
<sequence length="103" mass="11162">MVCCLSFYAGLGLAKGRDISVVKRAKIILWVIGPVASIVMGLFIPLAVFGKIESDPQFFGAFIASVIVSAIWTAYLSKSRRVKATYALDQKKVPNIASERDAP</sequence>
<feature type="transmembrane region" description="Helical" evidence="1">
    <location>
        <begin position="58"/>
        <end position="76"/>
    </location>
</feature>
<name>A0A1J5P4L7_9ZZZZ</name>
<organism evidence="2">
    <name type="scientific">mine drainage metagenome</name>
    <dbReference type="NCBI Taxonomy" id="410659"/>
    <lineage>
        <taxon>unclassified sequences</taxon>
        <taxon>metagenomes</taxon>
        <taxon>ecological metagenomes</taxon>
    </lineage>
</organism>
<dbReference type="EMBL" id="MLJW01006552">
    <property type="protein sequence ID" value="OIQ66505.1"/>
    <property type="molecule type" value="Genomic_DNA"/>
</dbReference>
<comment type="caution">
    <text evidence="2">The sequence shown here is derived from an EMBL/GenBank/DDBJ whole genome shotgun (WGS) entry which is preliminary data.</text>
</comment>
<proteinExistence type="predicted"/>
<dbReference type="AlphaFoldDB" id="A0A1J5P4L7"/>
<gene>
    <name evidence="2" type="ORF">GALL_519220</name>
</gene>